<sequence>MKKLLTLLVLCATLLIGCETDNYVTTLEDVKVVGKNYSTARARYSTITVEGSDVKLELKIQDSQFKAIQEGSTITVKFDNRDMLINHIKFKGEKNSANN</sequence>
<dbReference type="PROSITE" id="PS51257">
    <property type="entry name" value="PROKAR_LIPOPROTEIN"/>
    <property type="match status" value="1"/>
</dbReference>
<dbReference type="EMBL" id="KJ489401">
    <property type="protein sequence ID" value="AHZ10827.1"/>
    <property type="molecule type" value="Genomic_DNA"/>
</dbReference>
<dbReference type="RefSeq" id="YP_009036316.1">
    <property type="nucleotide sequence ID" value="NC_024211.1"/>
</dbReference>
<proteinExistence type="predicted"/>
<name>A0A024B356_9CAUD</name>
<reference evidence="2" key="1">
    <citation type="submission" date="2014-09" db="EMBL/GenBank/DDBJ databases">
        <authorList>
            <person name="Sauder A.B."/>
            <person name="McKenzie Q.R."/>
            <person name="Temple L.M."/>
            <person name="Alexis B.K."/>
            <person name="Al-Atrache Z."/>
            <person name="Lewis L.O."/>
            <person name="Loesser-Casey K.E."/>
            <person name="Mitchell K.J."/>
        </authorList>
    </citation>
    <scope>NUCLEOTIDE SEQUENCE [LARGE SCALE GENOMIC DNA]</scope>
</reference>
<evidence type="ECO:0000313" key="1">
    <source>
        <dbReference type="EMBL" id="AHZ10827.1"/>
    </source>
</evidence>
<evidence type="ECO:0000313" key="2">
    <source>
        <dbReference type="Proteomes" id="UP000026906"/>
    </source>
</evidence>
<dbReference type="Proteomes" id="UP000026906">
    <property type="component" value="Segment"/>
</dbReference>
<protein>
    <recommendedName>
        <fullName evidence="3">DUF3221 domain-containing protein</fullName>
    </recommendedName>
</protein>
<evidence type="ECO:0008006" key="3">
    <source>
        <dbReference type="Google" id="ProtNLM"/>
    </source>
</evidence>
<keyword evidence="2" id="KW-1185">Reference proteome</keyword>
<dbReference type="KEGG" id="vg:19525954"/>
<accession>A0A024B356</accession>
<organism evidence="1 2">
    <name type="scientific">Bacillus phage Megatron</name>
    <dbReference type="NCBI Taxonomy" id="1486661"/>
    <lineage>
        <taxon>Viruses</taxon>
        <taxon>Duplodnaviria</taxon>
        <taxon>Heunggongvirae</taxon>
        <taxon>Uroviricota</taxon>
        <taxon>Caudoviricetes</taxon>
        <taxon>Herelleviridae</taxon>
        <taxon>Bastillevirinae</taxon>
        <taxon>Wphvirus</taxon>
        <taxon>Wphvirus megatron</taxon>
    </lineage>
</organism>
<dbReference type="GeneID" id="19525954"/>